<proteinExistence type="predicted"/>
<dbReference type="EMBL" id="UFYA01000001">
    <property type="protein sequence ID" value="STD03231.1"/>
    <property type="molecule type" value="Genomic_DNA"/>
</dbReference>
<reference evidence="1 2" key="1">
    <citation type="submission" date="2018-06" db="EMBL/GenBank/DDBJ databases">
        <authorList>
            <consortium name="Pathogen Informatics"/>
            <person name="Doyle S."/>
        </authorList>
    </citation>
    <scope>NUCLEOTIDE SEQUENCE [LARGE SCALE GENOMIC DNA]</scope>
    <source>
        <strain evidence="1 2">NCTC7915</strain>
    </source>
</reference>
<evidence type="ECO:0000313" key="1">
    <source>
        <dbReference type="EMBL" id="STD03231.1"/>
    </source>
</evidence>
<dbReference type="AlphaFoldDB" id="A0AA46BL62"/>
<gene>
    <name evidence="1" type="ORF">NCTC7915_00057</name>
</gene>
<name>A0AA46BL62_9MICO</name>
<protein>
    <submittedName>
        <fullName evidence="1">Uncharacterized protein</fullName>
    </submittedName>
</protein>
<evidence type="ECO:0000313" key="2">
    <source>
        <dbReference type="Proteomes" id="UP000254118"/>
    </source>
</evidence>
<sequence>MDPGVFGDFVGVGVESGVVDFADEDGADFVFDDAGGVGGAVGEVGDFGAEVQGWGAEFFGDAAGGGLGGGFAGAGVAAGGVGPDSWPGGFGQGAAGDEDAAVVAAKVGGEGAVEGGVGGVDVESIGGADVVAVVDEDDEVVRGGWVHVGELINAVVLLVLSTVFGCRGVVVCVW</sequence>
<accession>A0AA46BL62</accession>
<dbReference type="Proteomes" id="UP000254118">
    <property type="component" value="Unassembled WGS sequence"/>
</dbReference>
<comment type="caution">
    <text evidence="1">The sequence shown here is derived from an EMBL/GenBank/DDBJ whole genome shotgun (WGS) entry which is preliminary data.</text>
</comment>
<organism evidence="1 2">
    <name type="scientific">Dermatophilus congolensis</name>
    <dbReference type="NCBI Taxonomy" id="1863"/>
    <lineage>
        <taxon>Bacteria</taxon>
        <taxon>Bacillati</taxon>
        <taxon>Actinomycetota</taxon>
        <taxon>Actinomycetes</taxon>
        <taxon>Micrococcales</taxon>
        <taxon>Dermatophilaceae</taxon>
        <taxon>Dermatophilus</taxon>
    </lineage>
</organism>